<keyword evidence="1" id="KW-0805">Transcription regulation</keyword>
<dbReference type="PANTHER" id="PTHR43436:SF1">
    <property type="entry name" value="TRANSCRIPTIONAL REGULATORY PROTEIN"/>
    <property type="match status" value="1"/>
</dbReference>
<evidence type="ECO:0000313" key="5">
    <source>
        <dbReference type="EMBL" id="SFV33513.1"/>
    </source>
</evidence>
<dbReference type="GO" id="GO:0003700">
    <property type="term" value="F:DNA-binding transcription factor activity"/>
    <property type="evidence" value="ECO:0007669"/>
    <property type="project" value="InterPro"/>
</dbReference>
<proteinExistence type="predicted"/>
<evidence type="ECO:0000259" key="4">
    <source>
        <dbReference type="PROSITE" id="PS01124"/>
    </source>
</evidence>
<dbReference type="InterPro" id="IPR018060">
    <property type="entry name" value="HTH_AraC"/>
</dbReference>
<accession>A0A1I7NFY0</accession>
<dbReference type="SMART" id="SM00342">
    <property type="entry name" value="HTH_ARAC"/>
    <property type="match status" value="1"/>
</dbReference>
<protein>
    <submittedName>
        <fullName evidence="5">AraC-type DNA-binding protein</fullName>
    </submittedName>
</protein>
<dbReference type="SUPFAM" id="SSF46689">
    <property type="entry name" value="Homeodomain-like"/>
    <property type="match status" value="2"/>
</dbReference>
<dbReference type="InterPro" id="IPR009057">
    <property type="entry name" value="Homeodomain-like_sf"/>
</dbReference>
<reference evidence="6" key="1">
    <citation type="submission" date="2016-10" db="EMBL/GenBank/DDBJ databases">
        <authorList>
            <person name="Varghese N."/>
            <person name="Submissions S."/>
        </authorList>
    </citation>
    <scope>NUCLEOTIDE SEQUENCE [LARGE SCALE GENOMIC DNA]</scope>
    <source>
        <strain evidence="6">DSM 1565</strain>
    </source>
</reference>
<name>A0A1I7NFY0_9HYPH</name>
<keyword evidence="6" id="KW-1185">Reference proteome</keyword>
<dbReference type="GO" id="GO:0043565">
    <property type="term" value="F:sequence-specific DNA binding"/>
    <property type="evidence" value="ECO:0007669"/>
    <property type="project" value="InterPro"/>
</dbReference>
<dbReference type="STRING" id="51670.SAMN04488557_2020"/>
<dbReference type="PROSITE" id="PS00041">
    <property type="entry name" value="HTH_ARAC_FAMILY_1"/>
    <property type="match status" value="1"/>
</dbReference>
<gene>
    <name evidence="5" type="ORF">SAMN04488557_2020</name>
</gene>
<sequence length="300" mass="33102">MLNLKTALSTYADANGGGEGVFDTPIPGFTFMRTSRATLPRHMVYRPSLCIVAQGEKQVLFGEETLTYGEMQALVFSVEIPALGWVSKASTEKPLLGLILELDLGIMREVMEELETPPQPNDDGGVGVFVSNLEGPLSDCTARLSRLLATPNAIPVLYPTIMREISFWLLTGEYGGEFCKLVLPNSRTRRLAEAIQVLREDFSRPIRIEQLASVARMSTSSFHAHFKMLTSMTPLQYQKQLRLLEARRLMAAGDINVAGAAYQVGYESASQFSREYARMFGTSPKRDVVDIKSLALGSPV</sequence>
<dbReference type="InterPro" id="IPR018062">
    <property type="entry name" value="HTH_AraC-typ_CS"/>
</dbReference>
<keyword evidence="2 5" id="KW-0238">DNA-binding</keyword>
<dbReference type="RefSeq" id="WP_092867567.1">
    <property type="nucleotide sequence ID" value="NZ_FPCH01000002.1"/>
</dbReference>
<dbReference type="PANTHER" id="PTHR43436">
    <property type="entry name" value="ARAC-FAMILY TRANSCRIPTIONAL REGULATOR"/>
    <property type="match status" value="1"/>
</dbReference>
<dbReference type="Gene3D" id="1.10.10.60">
    <property type="entry name" value="Homeodomain-like"/>
    <property type="match status" value="2"/>
</dbReference>
<feature type="domain" description="HTH araC/xylS-type" evidence="4">
    <location>
        <begin position="192"/>
        <end position="290"/>
    </location>
</feature>
<dbReference type="Pfam" id="PF06719">
    <property type="entry name" value="AraC_N"/>
    <property type="match status" value="1"/>
</dbReference>
<evidence type="ECO:0000256" key="3">
    <source>
        <dbReference type="ARBA" id="ARBA00023163"/>
    </source>
</evidence>
<dbReference type="EMBL" id="FPCH01000002">
    <property type="protein sequence ID" value="SFV33513.1"/>
    <property type="molecule type" value="Genomic_DNA"/>
</dbReference>
<dbReference type="OrthoDB" id="9802263at2"/>
<dbReference type="PROSITE" id="PS01124">
    <property type="entry name" value="HTH_ARAC_FAMILY_2"/>
    <property type="match status" value="1"/>
</dbReference>
<organism evidence="5 6">
    <name type="scientific">Hyphomicrobium facile</name>
    <dbReference type="NCBI Taxonomy" id="51670"/>
    <lineage>
        <taxon>Bacteria</taxon>
        <taxon>Pseudomonadati</taxon>
        <taxon>Pseudomonadota</taxon>
        <taxon>Alphaproteobacteria</taxon>
        <taxon>Hyphomicrobiales</taxon>
        <taxon>Hyphomicrobiaceae</taxon>
        <taxon>Hyphomicrobium</taxon>
    </lineage>
</organism>
<dbReference type="Proteomes" id="UP000199423">
    <property type="component" value="Unassembled WGS sequence"/>
</dbReference>
<evidence type="ECO:0000256" key="1">
    <source>
        <dbReference type="ARBA" id="ARBA00023015"/>
    </source>
</evidence>
<evidence type="ECO:0000256" key="2">
    <source>
        <dbReference type="ARBA" id="ARBA00023125"/>
    </source>
</evidence>
<evidence type="ECO:0000313" key="6">
    <source>
        <dbReference type="Proteomes" id="UP000199423"/>
    </source>
</evidence>
<dbReference type="InterPro" id="IPR009594">
    <property type="entry name" value="Tscrpt_reg_HTH_AraC_N"/>
</dbReference>
<dbReference type="Pfam" id="PF12833">
    <property type="entry name" value="HTH_18"/>
    <property type="match status" value="1"/>
</dbReference>
<keyword evidence="3" id="KW-0804">Transcription</keyword>
<dbReference type="AlphaFoldDB" id="A0A1I7NFY0"/>